<name>A0A1Y6JWJ5_9LACO</name>
<gene>
    <name evidence="1" type="ORF">LZ3411_1267</name>
</gene>
<accession>A0A1Y6JWJ5</accession>
<dbReference type="RefSeq" id="WP_087742029.1">
    <property type="nucleotide sequence ID" value="NZ_JBPWQU010000022.1"/>
</dbReference>
<reference evidence="2" key="1">
    <citation type="submission" date="2017-05" db="EMBL/GenBank/DDBJ databases">
        <authorList>
            <person name="Papadimitriou K."/>
        </authorList>
    </citation>
    <scope>NUCLEOTIDE SEQUENCE [LARGE SCALE GENOMIC DNA]</scope>
    <source>
        <strain evidence="2">ACA-DC 3411</strain>
    </source>
</reference>
<organism evidence="1 2">
    <name type="scientific">Levilactobacillus zymae</name>
    <dbReference type="NCBI Taxonomy" id="267363"/>
    <lineage>
        <taxon>Bacteria</taxon>
        <taxon>Bacillati</taxon>
        <taxon>Bacillota</taxon>
        <taxon>Bacilli</taxon>
        <taxon>Lactobacillales</taxon>
        <taxon>Lactobacillaceae</taxon>
        <taxon>Levilactobacillus</taxon>
    </lineage>
</organism>
<proteinExistence type="predicted"/>
<dbReference type="AlphaFoldDB" id="A0A1Y6JWJ5"/>
<dbReference type="Proteomes" id="UP000195412">
    <property type="component" value="Chromosome I"/>
</dbReference>
<sequence length="230" mass="26588">MMTEPNHDDMLIGELTKNKGATNYLKHQTKLTQQLTDYFEKEAILNTAQLTHAQLKQFGATIEAMCKSGSLERIGHDLLIDVAWSPDDFLIRQLILKQGIYFGPTALYLWGLSDQYPYKFYMSFKRGYKLPKSLTSWTQQIVVKQTNADQLNELVQEKEVAGTQYKIRLYSPERTLVDVLREPYASNIELVNTAYKRYLAQSKNNVSRLLLVAQKMNAIKRVSQRLEIML</sequence>
<protein>
    <submittedName>
        <fullName evidence="1">Uncharacterized protein</fullName>
    </submittedName>
</protein>
<dbReference type="EMBL" id="LT854705">
    <property type="protein sequence ID" value="SMS14317.1"/>
    <property type="molecule type" value="Genomic_DNA"/>
</dbReference>
<evidence type="ECO:0000313" key="2">
    <source>
        <dbReference type="Proteomes" id="UP000195412"/>
    </source>
</evidence>
<evidence type="ECO:0000313" key="1">
    <source>
        <dbReference type="EMBL" id="SMS14317.1"/>
    </source>
</evidence>
<dbReference type="KEGG" id="lzy:LZ3411_1267"/>